<evidence type="ECO:0000313" key="20">
    <source>
        <dbReference type="EMBL" id="CQH59163.1"/>
    </source>
</evidence>
<dbReference type="PANTHER" id="PTHR34148">
    <property type="entry name" value="ADENOSYLCOBINAMIDE-GDP RIBAZOLETRANSFERASE"/>
    <property type="match status" value="1"/>
</dbReference>
<evidence type="ECO:0000256" key="11">
    <source>
        <dbReference type="ARBA" id="ARBA00022842"/>
    </source>
</evidence>
<evidence type="ECO:0000256" key="16">
    <source>
        <dbReference type="ARBA" id="ARBA00032853"/>
    </source>
</evidence>
<feature type="transmembrane region" description="Helical" evidence="19">
    <location>
        <begin position="33"/>
        <end position="52"/>
    </location>
</feature>
<dbReference type="EMBL" id="LN831302">
    <property type="protein sequence ID" value="CQH59163.1"/>
    <property type="molecule type" value="Genomic_DNA"/>
</dbReference>
<evidence type="ECO:0000256" key="17">
    <source>
        <dbReference type="ARBA" id="ARBA00048623"/>
    </source>
</evidence>
<dbReference type="GO" id="GO:0051073">
    <property type="term" value="F:adenosylcobinamide-GDP ribazoletransferase activity"/>
    <property type="evidence" value="ECO:0007669"/>
    <property type="project" value="UniProtKB-UniRule"/>
</dbReference>
<evidence type="ECO:0000256" key="4">
    <source>
        <dbReference type="ARBA" id="ARBA00010561"/>
    </source>
</evidence>
<evidence type="ECO:0000256" key="1">
    <source>
        <dbReference type="ARBA" id="ARBA00001946"/>
    </source>
</evidence>
<organism evidence="20 21">
    <name type="scientific">Halobacterium hubeiense</name>
    <dbReference type="NCBI Taxonomy" id="1407499"/>
    <lineage>
        <taxon>Archaea</taxon>
        <taxon>Methanobacteriati</taxon>
        <taxon>Methanobacteriota</taxon>
        <taxon>Stenosarchaea group</taxon>
        <taxon>Halobacteria</taxon>
        <taxon>Halobacteriales</taxon>
        <taxon>Halobacteriaceae</taxon>
        <taxon>Halobacterium</taxon>
    </lineage>
</organism>
<keyword evidence="13 19" id="KW-0472">Membrane</keyword>
<dbReference type="Pfam" id="PF02654">
    <property type="entry name" value="CobS"/>
    <property type="match status" value="1"/>
</dbReference>
<comment type="similarity">
    <text evidence="4 19">Belongs to the CobS family.</text>
</comment>
<sequence length="249" mass="24551">MVVSALRGALGFLTRLRVGHSEAAWAAFRGSPWAFPLAGYAVGALLAVPFALDALPPGTLALAYLAAVFAVTGINHLDGVADVGDALVVHGDSDERTRVLKDTTVGVGAVAAVAVAVAGLVLGALGVAGLPTRAAIAVVVASEVGAKLGMAAVACFGTAAHEGLGSQFTERASRSELLPAVLVALPAVALSWPTPAAAGALAGAVAAGFAAVWRLRALLGGVNGDVFGAVNEVGRVVGLHVGVVAWTLS</sequence>
<dbReference type="GO" id="GO:0008818">
    <property type="term" value="F:cobalamin 5'-phosphate synthase activity"/>
    <property type="evidence" value="ECO:0007669"/>
    <property type="project" value="UniProtKB-UniRule"/>
</dbReference>
<protein>
    <recommendedName>
        <fullName evidence="6 19">Adenosylcobinamide-GDP ribazoletransferase</fullName>
        <ecNumber evidence="5 19">2.7.8.26</ecNumber>
    </recommendedName>
    <alternativeName>
        <fullName evidence="16 19">Cobalamin synthase</fullName>
    </alternativeName>
    <alternativeName>
        <fullName evidence="15 19">Cobalamin-5'-phosphate synthase</fullName>
    </alternativeName>
</protein>
<evidence type="ECO:0000256" key="7">
    <source>
        <dbReference type="ARBA" id="ARBA00022475"/>
    </source>
</evidence>
<accession>A0A0U5CZD6</accession>
<comment type="function">
    <text evidence="14 19">Joins adenosylcobinamide-GDP and alpha-ribazole to generate adenosylcobalamin (Ado-cobalamin). Also synthesizes adenosylcobalamin 5'-phosphate from adenosylcobinamide-GDP and alpha-ribazole 5'-phosphate.</text>
</comment>
<keyword evidence="7 19" id="KW-1003">Cell membrane</keyword>
<keyword evidence="8 19" id="KW-0169">Cobalamin biosynthesis</keyword>
<feature type="transmembrane region" description="Helical" evidence="19">
    <location>
        <begin position="135"/>
        <end position="160"/>
    </location>
</feature>
<comment type="catalytic activity">
    <reaction evidence="17 19">
        <text>alpha-ribazole + adenosylcob(III)inamide-GDP = adenosylcob(III)alamin + GMP + H(+)</text>
        <dbReference type="Rhea" id="RHEA:16049"/>
        <dbReference type="ChEBI" id="CHEBI:10329"/>
        <dbReference type="ChEBI" id="CHEBI:15378"/>
        <dbReference type="ChEBI" id="CHEBI:18408"/>
        <dbReference type="ChEBI" id="CHEBI:58115"/>
        <dbReference type="ChEBI" id="CHEBI:60487"/>
        <dbReference type="EC" id="2.7.8.26"/>
    </reaction>
</comment>
<gene>
    <name evidence="19 20" type="primary">cobS</name>
    <name evidence="20" type="ORF">HHUB_2915</name>
</gene>
<evidence type="ECO:0000256" key="9">
    <source>
        <dbReference type="ARBA" id="ARBA00022679"/>
    </source>
</evidence>
<dbReference type="NCBIfam" id="TIGR00317">
    <property type="entry name" value="cobS"/>
    <property type="match status" value="1"/>
</dbReference>
<dbReference type="PANTHER" id="PTHR34148:SF1">
    <property type="entry name" value="ADENOSYLCOBINAMIDE-GDP RIBAZOLETRANSFERASE"/>
    <property type="match status" value="1"/>
</dbReference>
<dbReference type="InterPro" id="IPR003805">
    <property type="entry name" value="CobS"/>
</dbReference>
<evidence type="ECO:0000313" key="21">
    <source>
        <dbReference type="Proteomes" id="UP000066737"/>
    </source>
</evidence>
<comment type="catalytic activity">
    <reaction evidence="18 19">
        <text>alpha-ribazole 5'-phosphate + adenosylcob(III)inamide-GDP = adenosylcob(III)alamin 5'-phosphate + GMP + H(+)</text>
        <dbReference type="Rhea" id="RHEA:23560"/>
        <dbReference type="ChEBI" id="CHEBI:15378"/>
        <dbReference type="ChEBI" id="CHEBI:57918"/>
        <dbReference type="ChEBI" id="CHEBI:58115"/>
        <dbReference type="ChEBI" id="CHEBI:60487"/>
        <dbReference type="ChEBI" id="CHEBI:60493"/>
        <dbReference type="EC" id="2.7.8.26"/>
    </reaction>
</comment>
<feature type="transmembrane region" description="Helical" evidence="19">
    <location>
        <begin position="180"/>
        <end position="213"/>
    </location>
</feature>
<evidence type="ECO:0000256" key="3">
    <source>
        <dbReference type="ARBA" id="ARBA00004663"/>
    </source>
</evidence>
<dbReference type="AlphaFoldDB" id="A0A0U5CZD6"/>
<evidence type="ECO:0000256" key="2">
    <source>
        <dbReference type="ARBA" id="ARBA00004651"/>
    </source>
</evidence>
<name>A0A0U5CZD6_9EURY</name>
<dbReference type="HAMAP" id="MF_00719">
    <property type="entry name" value="CobS"/>
    <property type="match status" value="1"/>
</dbReference>
<dbReference type="STRING" id="1407499.HHUB_2915"/>
<evidence type="ECO:0000256" key="12">
    <source>
        <dbReference type="ARBA" id="ARBA00022989"/>
    </source>
</evidence>
<keyword evidence="12 19" id="KW-1133">Transmembrane helix</keyword>
<evidence type="ECO:0000256" key="18">
    <source>
        <dbReference type="ARBA" id="ARBA00049504"/>
    </source>
</evidence>
<dbReference type="EC" id="2.7.8.26" evidence="5 19"/>
<evidence type="ECO:0000256" key="19">
    <source>
        <dbReference type="HAMAP-Rule" id="MF_00719"/>
    </source>
</evidence>
<evidence type="ECO:0000256" key="10">
    <source>
        <dbReference type="ARBA" id="ARBA00022692"/>
    </source>
</evidence>
<feature type="transmembrane region" description="Helical" evidence="19">
    <location>
        <begin position="59"/>
        <end position="77"/>
    </location>
</feature>
<dbReference type="GeneID" id="26659545"/>
<feature type="transmembrane region" description="Helical" evidence="19">
    <location>
        <begin position="105"/>
        <end position="128"/>
    </location>
</feature>
<comment type="subcellular location">
    <subcellularLocation>
        <location evidence="2 19">Cell membrane</location>
        <topology evidence="2 19">Multi-pass membrane protein</topology>
    </subcellularLocation>
</comment>
<dbReference type="Proteomes" id="UP000066737">
    <property type="component" value="Chromosome I"/>
</dbReference>
<comment type="cofactor">
    <cofactor evidence="1 19">
        <name>Mg(2+)</name>
        <dbReference type="ChEBI" id="CHEBI:18420"/>
    </cofactor>
</comment>
<keyword evidence="10 19" id="KW-0812">Transmembrane</keyword>
<evidence type="ECO:0000256" key="15">
    <source>
        <dbReference type="ARBA" id="ARBA00032605"/>
    </source>
</evidence>
<dbReference type="RefSeq" id="WP_059057317.1">
    <property type="nucleotide sequence ID" value="NZ_CEML01000001.1"/>
</dbReference>
<evidence type="ECO:0000256" key="8">
    <source>
        <dbReference type="ARBA" id="ARBA00022573"/>
    </source>
</evidence>
<dbReference type="KEGG" id="hhb:Hhub_2915"/>
<dbReference type="UniPathway" id="UPA00148">
    <property type="reaction ID" value="UER00238"/>
</dbReference>
<keyword evidence="9 19" id="KW-0808">Transferase</keyword>
<comment type="pathway">
    <text evidence="3 19">Cofactor biosynthesis; adenosylcobalamin biosynthesis; adenosylcobalamin from cob(II)yrinate a,c-diamide: step 7/7.</text>
</comment>
<dbReference type="GO" id="GO:0009236">
    <property type="term" value="P:cobalamin biosynthetic process"/>
    <property type="evidence" value="ECO:0007669"/>
    <property type="project" value="UniProtKB-UniRule"/>
</dbReference>
<evidence type="ECO:0000256" key="5">
    <source>
        <dbReference type="ARBA" id="ARBA00013200"/>
    </source>
</evidence>
<evidence type="ECO:0000256" key="13">
    <source>
        <dbReference type="ARBA" id="ARBA00023136"/>
    </source>
</evidence>
<reference evidence="21" key="1">
    <citation type="journal article" date="2016" name="Environ. Microbiol.">
        <title>The complete genome of a viable archaeum isolated from 123-million-year-old rock salt.</title>
        <authorList>
            <person name="Jaakkola S.T."/>
            <person name="Pfeiffer F."/>
            <person name="Ravantti J.J."/>
            <person name="Guo Q."/>
            <person name="Liu Y."/>
            <person name="Chen X."/>
            <person name="Ma H."/>
            <person name="Yang C."/>
            <person name="Oksanen H.M."/>
            <person name="Bamford D.H."/>
        </authorList>
    </citation>
    <scope>NUCLEOTIDE SEQUENCE</scope>
    <source>
        <strain evidence="21">JI20-1</strain>
    </source>
</reference>
<proteinExistence type="inferred from homology"/>
<dbReference type="GO" id="GO:0005886">
    <property type="term" value="C:plasma membrane"/>
    <property type="evidence" value="ECO:0007669"/>
    <property type="project" value="UniProtKB-SubCell"/>
</dbReference>
<dbReference type="OrthoDB" id="11748at2157"/>
<evidence type="ECO:0000256" key="14">
    <source>
        <dbReference type="ARBA" id="ARBA00025228"/>
    </source>
</evidence>
<keyword evidence="21" id="KW-1185">Reference proteome</keyword>
<keyword evidence="11 19" id="KW-0460">Magnesium</keyword>
<evidence type="ECO:0000256" key="6">
    <source>
        <dbReference type="ARBA" id="ARBA00015850"/>
    </source>
</evidence>